<evidence type="ECO:0000313" key="2">
    <source>
        <dbReference type="Proteomes" id="UP000429607"/>
    </source>
</evidence>
<organism evidence="1 2">
    <name type="scientific">Phytophthora rubi</name>
    <dbReference type="NCBI Taxonomy" id="129364"/>
    <lineage>
        <taxon>Eukaryota</taxon>
        <taxon>Sar</taxon>
        <taxon>Stramenopiles</taxon>
        <taxon>Oomycota</taxon>
        <taxon>Peronosporomycetes</taxon>
        <taxon>Peronosporales</taxon>
        <taxon>Peronosporaceae</taxon>
        <taxon>Phytophthora</taxon>
    </lineage>
</organism>
<reference evidence="1 2" key="1">
    <citation type="submission" date="2018-09" db="EMBL/GenBank/DDBJ databases">
        <title>Genomic investigation of the strawberry pathogen Phytophthora fragariae indicates pathogenicity is determined by transcriptional variation in three key races.</title>
        <authorList>
            <person name="Adams T.M."/>
            <person name="Armitage A.D."/>
            <person name="Sobczyk M.K."/>
            <person name="Bates H.J."/>
            <person name="Dunwell J.M."/>
            <person name="Nellist C.F."/>
            <person name="Harrison R.J."/>
        </authorList>
    </citation>
    <scope>NUCLEOTIDE SEQUENCE [LARGE SCALE GENOMIC DNA]</scope>
    <source>
        <strain evidence="1 2">SCRP249</strain>
    </source>
</reference>
<dbReference type="Proteomes" id="UP000429607">
    <property type="component" value="Unassembled WGS sequence"/>
</dbReference>
<evidence type="ECO:0000313" key="1">
    <source>
        <dbReference type="EMBL" id="KAE9006660.1"/>
    </source>
</evidence>
<proteinExistence type="predicted"/>
<dbReference type="EMBL" id="QXFV01001407">
    <property type="protein sequence ID" value="KAE9006660.1"/>
    <property type="molecule type" value="Genomic_DNA"/>
</dbReference>
<protein>
    <submittedName>
        <fullName evidence="1">Uncharacterized protein</fullName>
    </submittedName>
</protein>
<dbReference type="AlphaFoldDB" id="A0A6A3KGZ7"/>
<name>A0A6A3KGZ7_9STRA</name>
<comment type="caution">
    <text evidence="1">The sequence shown here is derived from an EMBL/GenBank/DDBJ whole genome shotgun (WGS) entry which is preliminary data.</text>
</comment>
<gene>
    <name evidence="1" type="ORF">PR001_g17155</name>
</gene>
<sequence length="63" mass="7355">MASISIMLLGYMPIRRKKGRCLQHHMPALLFYLRLGTTACPRQFAMLVLLMLDHTNDKYVVIY</sequence>
<accession>A0A6A3KGZ7</accession>